<comment type="similarity">
    <text evidence="6">Belongs to the vsr family.</text>
</comment>
<dbReference type="GO" id="GO:0004519">
    <property type="term" value="F:endonuclease activity"/>
    <property type="evidence" value="ECO:0007669"/>
    <property type="project" value="UniProtKB-KW"/>
</dbReference>
<gene>
    <name evidence="7" type="primary">vsr</name>
    <name evidence="7" type="ORF">FYJ85_10955</name>
</gene>
<dbReference type="InterPro" id="IPR011335">
    <property type="entry name" value="Restrct_endonuc-II-like"/>
</dbReference>
<accession>A0A844G1P4</accession>
<dbReference type="SUPFAM" id="SSF52980">
    <property type="entry name" value="Restriction endonuclease-like"/>
    <property type="match status" value="1"/>
</dbReference>
<dbReference type="Gene3D" id="3.40.960.10">
    <property type="entry name" value="VSR Endonuclease"/>
    <property type="match status" value="1"/>
</dbReference>
<evidence type="ECO:0000313" key="7">
    <source>
        <dbReference type="EMBL" id="MST97557.1"/>
    </source>
</evidence>
<dbReference type="EC" id="3.1.-.-" evidence="6"/>
<evidence type="ECO:0000256" key="4">
    <source>
        <dbReference type="ARBA" id="ARBA00022801"/>
    </source>
</evidence>
<evidence type="ECO:0000313" key="8">
    <source>
        <dbReference type="Proteomes" id="UP000435649"/>
    </source>
</evidence>
<reference evidence="7 8" key="1">
    <citation type="submission" date="2019-08" db="EMBL/GenBank/DDBJ databases">
        <title>In-depth cultivation of the pig gut microbiome towards novel bacterial diversity and tailored functional studies.</title>
        <authorList>
            <person name="Wylensek D."/>
            <person name="Hitch T.C.A."/>
            <person name="Clavel T."/>
        </authorList>
    </citation>
    <scope>NUCLEOTIDE SEQUENCE [LARGE SCALE GENOMIC DNA]</scope>
    <source>
        <strain evidence="7 8">BBE-744-WT-12</strain>
    </source>
</reference>
<dbReference type="PIRSF" id="PIRSF018267">
    <property type="entry name" value="VSR_endonuc"/>
    <property type="match status" value="1"/>
</dbReference>
<keyword evidence="2 6" id="KW-0255">Endonuclease</keyword>
<dbReference type="Proteomes" id="UP000435649">
    <property type="component" value="Unassembled WGS sequence"/>
</dbReference>
<dbReference type="GO" id="GO:0016787">
    <property type="term" value="F:hydrolase activity"/>
    <property type="evidence" value="ECO:0007669"/>
    <property type="project" value="UniProtKB-KW"/>
</dbReference>
<dbReference type="Pfam" id="PF03852">
    <property type="entry name" value="Vsr"/>
    <property type="match status" value="1"/>
</dbReference>
<dbReference type="NCBIfam" id="TIGR00632">
    <property type="entry name" value="vsr"/>
    <property type="match status" value="1"/>
</dbReference>
<dbReference type="GO" id="GO:0006298">
    <property type="term" value="P:mismatch repair"/>
    <property type="evidence" value="ECO:0007669"/>
    <property type="project" value="UniProtKB-UniRule"/>
</dbReference>
<protein>
    <recommendedName>
        <fullName evidence="6">Very short patch repair endonuclease</fullName>
        <ecNumber evidence="6">3.1.-.-</ecNumber>
    </recommendedName>
</protein>
<dbReference type="InterPro" id="IPR004603">
    <property type="entry name" value="DNA_mismatch_endonuc_vsr"/>
</dbReference>
<keyword evidence="4 6" id="KW-0378">Hydrolase</keyword>
<comment type="function">
    <text evidence="6">May nick specific sequences that contain T:G mispairs resulting from m5C-deamination.</text>
</comment>
<evidence type="ECO:0000256" key="1">
    <source>
        <dbReference type="ARBA" id="ARBA00022722"/>
    </source>
</evidence>
<keyword evidence="5 6" id="KW-0234">DNA repair</keyword>
<organism evidence="7 8">
    <name type="scientific">Victivallis lenta</name>
    <dbReference type="NCBI Taxonomy" id="2606640"/>
    <lineage>
        <taxon>Bacteria</taxon>
        <taxon>Pseudomonadati</taxon>
        <taxon>Lentisphaerota</taxon>
        <taxon>Lentisphaeria</taxon>
        <taxon>Victivallales</taxon>
        <taxon>Victivallaceae</taxon>
        <taxon>Victivallis</taxon>
    </lineage>
</organism>
<keyword evidence="8" id="KW-1185">Reference proteome</keyword>
<evidence type="ECO:0000256" key="3">
    <source>
        <dbReference type="ARBA" id="ARBA00022763"/>
    </source>
</evidence>
<comment type="caution">
    <text evidence="7">The sequence shown here is derived from an EMBL/GenBank/DDBJ whole genome shotgun (WGS) entry which is preliminary data.</text>
</comment>
<evidence type="ECO:0000256" key="6">
    <source>
        <dbReference type="PIRNR" id="PIRNR018267"/>
    </source>
</evidence>
<evidence type="ECO:0000256" key="5">
    <source>
        <dbReference type="ARBA" id="ARBA00023204"/>
    </source>
</evidence>
<keyword evidence="3 6" id="KW-0227">DNA damage</keyword>
<keyword evidence="1 6" id="KW-0540">Nuclease</keyword>
<dbReference type="EMBL" id="VUNS01000011">
    <property type="protein sequence ID" value="MST97557.1"/>
    <property type="molecule type" value="Genomic_DNA"/>
</dbReference>
<name>A0A844G1P4_9BACT</name>
<sequence>MDSLTKEKRSWNMSRIRSNDTTPELAVRSFLFRHGFRFRLHVKSLPGHPDIVLPKYKTVIEVRGCFWHRHPGCRQATMPSSNVEFWQKKFKQNVDRDKETEKQLNELGWNLIVVWECELKSDEFLKSLPSLILNKRNCQ</sequence>
<dbReference type="AlphaFoldDB" id="A0A844G1P4"/>
<evidence type="ECO:0000256" key="2">
    <source>
        <dbReference type="ARBA" id="ARBA00022759"/>
    </source>
</evidence>
<dbReference type="RefSeq" id="WP_154418504.1">
    <property type="nucleotide sequence ID" value="NZ_VUNS01000011.1"/>
</dbReference>
<dbReference type="CDD" id="cd00221">
    <property type="entry name" value="Vsr"/>
    <property type="match status" value="1"/>
</dbReference>
<proteinExistence type="inferred from homology"/>